<comment type="subcellular location">
    <subcellularLocation>
        <location evidence="1">Membrane</location>
        <topology evidence="1">Multi-pass membrane protein</topology>
    </subcellularLocation>
</comment>
<feature type="transmembrane region" description="Helical" evidence="6">
    <location>
        <begin position="190"/>
        <end position="209"/>
    </location>
</feature>
<evidence type="ECO:0000256" key="4">
    <source>
        <dbReference type="ARBA" id="ARBA00023136"/>
    </source>
</evidence>
<keyword evidence="4 6" id="KW-0472">Membrane</keyword>
<evidence type="ECO:0000256" key="3">
    <source>
        <dbReference type="ARBA" id="ARBA00022989"/>
    </source>
</evidence>
<dbReference type="SUPFAM" id="SSF103481">
    <property type="entry name" value="Multidrug resistance efflux transporter EmrE"/>
    <property type="match status" value="1"/>
</dbReference>
<dbReference type="Pfam" id="PF03151">
    <property type="entry name" value="TPT"/>
    <property type="match status" value="2"/>
</dbReference>
<feature type="region of interest" description="Disordered" evidence="5">
    <location>
        <begin position="352"/>
        <end position="372"/>
    </location>
</feature>
<proteinExistence type="predicted"/>
<evidence type="ECO:0000256" key="6">
    <source>
        <dbReference type="SAM" id="Phobius"/>
    </source>
</evidence>
<feature type="transmembrane region" description="Helical" evidence="6">
    <location>
        <begin position="332"/>
        <end position="351"/>
    </location>
</feature>
<feature type="compositionally biased region" description="Polar residues" evidence="5">
    <location>
        <begin position="1"/>
        <end position="11"/>
    </location>
</feature>
<dbReference type="InterPro" id="IPR037185">
    <property type="entry name" value="EmrE-like"/>
</dbReference>
<dbReference type="InterPro" id="IPR004853">
    <property type="entry name" value="Sugar_P_trans_dom"/>
</dbReference>
<evidence type="ECO:0000256" key="1">
    <source>
        <dbReference type="ARBA" id="ARBA00004141"/>
    </source>
</evidence>
<feature type="domain" description="Sugar phosphate transporter" evidence="7">
    <location>
        <begin position="193"/>
        <end position="348"/>
    </location>
</feature>
<accession>A0AAI9T1Y1</accession>
<reference evidence="8" key="1">
    <citation type="journal article" date="2022" name="DNA Res.">
        <title>Genome analysis of five recently described species of the CUG-Ser clade uncovers Candida theae as a new hybrid lineage with pathogenic potential in the Candida parapsilosis species complex.</title>
        <authorList>
            <person name="Mixao V."/>
            <person name="Del Olmo V."/>
            <person name="Hegedusova E."/>
            <person name="Saus E."/>
            <person name="Pryszcz L."/>
            <person name="Cillingova A."/>
            <person name="Nosek J."/>
            <person name="Gabaldon T."/>
        </authorList>
    </citation>
    <scope>NUCLEOTIDE SEQUENCE</scope>
    <source>
        <strain evidence="8">CBS 10844</strain>
    </source>
</reference>
<feature type="transmembrane region" description="Helical" evidence="6">
    <location>
        <begin position="221"/>
        <end position="243"/>
    </location>
</feature>
<dbReference type="GO" id="GO:0016020">
    <property type="term" value="C:membrane"/>
    <property type="evidence" value="ECO:0007669"/>
    <property type="project" value="UniProtKB-SubCell"/>
</dbReference>
<feature type="transmembrane region" description="Helical" evidence="6">
    <location>
        <begin position="397"/>
        <end position="415"/>
    </location>
</feature>
<evidence type="ECO:0000256" key="2">
    <source>
        <dbReference type="ARBA" id="ARBA00022692"/>
    </source>
</evidence>
<keyword evidence="3 6" id="KW-1133">Transmembrane helix</keyword>
<feature type="transmembrane region" description="Helical" evidence="6">
    <location>
        <begin position="474"/>
        <end position="496"/>
    </location>
</feature>
<keyword evidence="2 6" id="KW-0812">Transmembrane</keyword>
<evidence type="ECO:0000313" key="8">
    <source>
        <dbReference type="EMBL" id="KAI3407113.2"/>
    </source>
</evidence>
<dbReference type="EMBL" id="JAHUZD010000017">
    <property type="protein sequence ID" value="KAI3407113.2"/>
    <property type="molecule type" value="Genomic_DNA"/>
</dbReference>
<dbReference type="GeneID" id="73377718"/>
<feature type="transmembrane region" description="Helical" evidence="6">
    <location>
        <begin position="439"/>
        <end position="462"/>
    </location>
</feature>
<feature type="transmembrane region" description="Helical" evidence="6">
    <location>
        <begin position="299"/>
        <end position="320"/>
    </location>
</feature>
<evidence type="ECO:0000313" key="9">
    <source>
        <dbReference type="Proteomes" id="UP001202479"/>
    </source>
</evidence>
<keyword evidence="9" id="KW-1185">Reference proteome</keyword>
<protein>
    <recommendedName>
        <fullName evidence="7">Sugar phosphate transporter domain-containing protein</fullName>
    </recommendedName>
</protein>
<feature type="compositionally biased region" description="Pro residues" evidence="5">
    <location>
        <begin position="356"/>
        <end position="372"/>
    </location>
</feature>
<feature type="region of interest" description="Disordered" evidence="5">
    <location>
        <begin position="1"/>
        <end position="48"/>
    </location>
</feature>
<dbReference type="Proteomes" id="UP001202479">
    <property type="component" value="Unassembled WGS sequence"/>
</dbReference>
<feature type="domain" description="Sugar phosphate transporter" evidence="7">
    <location>
        <begin position="396"/>
        <end position="545"/>
    </location>
</feature>
<dbReference type="PANTHER" id="PTHR11132">
    <property type="entry name" value="SOLUTE CARRIER FAMILY 35"/>
    <property type="match status" value="1"/>
</dbReference>
<comment type="caution">
    <text evidence="8">The sequence shown here is derived from an EMBL/GenBank/DDBJ whole genome shotgun (WGS) entry which is preliminary data.</text>
</comment>
<dbReference type="RefSeq" id="XP_049182858.1">
    <property type="nucleotide sequence ID" value="XM_049322087.1"/>
</dbReference>
<dbReference type="AlphaFoldDB" id="A0AAI9T1Y1"/>
<name>A0AAI9T1Y1_9ASCO</name>
<evidence type="ECO:0000256" key="5">
    <source>
        <dbReference type="SAM" id="MobiDB-lite"/>
    </source>
</evidence>
<evidence type="ECO:0000259" key="7">
    <source>
        <dbReference type="Pfam" id="PF03151"/>
    </source>
</evidence>
<organism evidence="8 9">
    <name type="scientific">Candida oxycetoniae</name>
    <dbReference type="NCBI Taxonomy" id="497107"/>
    <lineage>
        <taxon>Eukaryota</taxon>
        <taxon>Fungi</taxon>
        <taxon>Dikarya</taxon>
        <taxon>Ascomycota</taxon>
        <taxon>Saccharomycotina</taxon>
        <taxon>Pichiomycetes</taxon>
        <taxon>Debaryomycetaceae</taxon>
        <taxon>Candida/Lodderomyces clade</taxon>
        <taxon>Candida</taxon>
    </lineage>
</organism>
<gene>
    <name evidence="8" type="ORF">KGF56_000101</name>
</gene>
<dbReference type="InterPro" id="IPR050186">
    <property type="entry name" value="TPT_transporter"/>
</dbReference>
<sequence length="556" mass="61193">MSKYSIYSNGGNVHDRGTGVIGNAGSTDGTVKLPSPPSPPSPPKKKKSFIDQARNNMSYIYSSSQINPNYSSTNLSKINHSNCNNNPYLSYNGSTASINTLPSTHQDFNLPSPPSYSSYLMTPPYSESASPELAAYDNFEDGFQAKWKHQQYNNNNRNNDNKYATSTTITTTTTSSSSSSAKFRSLLPPINLQICMLCLIWYFCSIVSSNSIKVVLNNYKYPVTVTQFQFLFNIVLSLTVLFISKSEMLREKFEASEILPENKSFSSFISPSKHVIATTLPMGCFQFIGHLTSHKATSIIPVSLVHTIKALSPLITVLVYRFMFRKKYKARTFITLIPLVVGIMMTCYKPSNTNTTPPPPHPSSPPPPPPPVVAGAGAGASAGAVTVTVAPTSYSTGLIFAFISMLIFVSQNIFAKNKLSSLSHSSLGTKIRTLDNLTILFYCSIVGFGLTLPICIVSEVLNHTLSITQLNLPIILLIIINGLSHFFQSILAFQILKSLSPIDYSIANILKRIFIILISFIWESKNFTPSQTVGLVTTLFGLYCYDRWGTQRAKPV</sequence>